<sequence>ADATEMFENAGVKILTDAYIHKEQDDYHMFRDNAPVMAMDGGARPLLPNPILRNKSAKKLPAIPENSESAVEPPHIRTVFPDTWIWLSNQTGYEKCSVVCYLCPLGLC</sequence>
<dbReference type="AlphaFoldDB" id="A0A8S4NHH4"/>
<evidence type="ECO:0000313" key="2">
    <source>
        <dbReference type="Proteomes" id="UP000749559"/>
    </source>
</evidence>
<keyword evidence="2" id="KW-1185">Reference proteome</keyword>
<dbReference type="EMBL" id="CAIIXF020000003">
    <property type="protein sequence ID" value="CAH1779859.1"/>
    <property type="molecule type" value="Genomic_DNA"/>
</dbReference>
<reference evidence="1" key="1">
    <citation type="submission" date="2022-03" db="EMBL/GenBank/DDBJ databases">
        <authorList>
            <person name="Martin C."/>
        </authorList>
    </citation>
    <scope>NUCLEOTIDE SEQUENCE</scope>
</reference>
<name>A0A8S4NHH4_OWEFU</name>
<accession>A0A8S4NHH4</accession>
<proteinExistence type="predicted"/>
<protein>
    <submittedName>
        <fullName evidence="1">Uncharacterized protein</fullName>
    </submittedName>
</protein>
<feature type="non-terminal residue" evidence="1">
    <location>
        <position position="1"/>
    </location>
</feature>
<evidence type="ECO:0000313" key="1">
    <source>
        <dbReference type="EMBL" id="CAH1779859.1"/>
    </source>
</evidence>
<dbReference type="Proteomes" id="UP000749559">
    <property type="component" value="Unassembled WGS sequence"/>
</dbReference>
<comment type="caution">
    <text evidence="1">The sequence shown here is derived from an EMBL/GenBank/DDBJ whole genome shotgun (WGS) entry which is preliminary data.</text>
</comment>
<organism evidence="1 2">
    <name type="scientific">Owenia fusiformis</name>
    <name type="common">Polychaete worm</name>
    <dbReference type="NCBI Taxonomy" id="6347"/>
    <lineage>
        <taxon>Eukaryota</taxon>
        <taxon>Metazoa</taxon>
        <taxon>Spiralia</taxon>
        <taxon>Lophotrochozoa</taxon>
        <taxon>Annelida</taxon>
        <taxon>Polychaeta</taxon>
        <taxon>Sedentaria</taxon>
        <taxon>Canalipalpata</taxon>
        <taxon>Sabellida</taxon>
        <taxon>Oweniida</taxon>
        <taxon>Oweniidae</taxon>
        <taxon>Owenia</taxon>
    </lineage>
</organism>
<gene>
    <name evidence="1" type="ORF">OFUS_LOCUS6622</name>
</gene>